<feature type="site" description="Positions MEP for the nucleophilic attack" evidence="7">
    <location>
        <position position="215"/>
    </location>
</feature>
<keyword evidence="4 7" id="KW-0808">Transferase</keyword>
<evidence type="ECO:0000313" key="9">
    <source>
        <dbReference type="Proteomes" id="UP000002743"/>
    </source>
</evidence>
<dbReference type="Proteomes" id="UP000002743">
    <property type="component" value="Chromosome"/>
</dbReference>
<dbReference type="STRING" id="582744.Msip34_1182"/>
<comment type="function">
    <text evidence="7">Catalyzes the formation of 4-diphosphocytidyl-2-C-methyl-D-erythritol from CTP and 2-C-methyl-D-erythritol 4-phosphate (MEP).</text>
</comment>
<dbReference type="Pfam" id="PF01128">
    <property type="entry name" value="IspD"/>
    <property type="match status" value="1"/>
</dbReference>
<dbReference type="NCBIfam" id="TIGR00453">
    <property type="entry name" value="ispD"/>
    <property type="match status" value="1"/>
</dbReference>
<keyword evidence="5 7" id="KW-0548">Nucleotidyltransferase</keyword>
<gene>
    <name evidence="7" type="primary">ispD</name>
    <name evidence="8" type="ordered locus">Msip34_1182</name>
</gene>
<dbReference type="FunFam" id="3.90.550.10:FF:000003">
    <property type="entry name" value="2-C-methyl-D-erythritol 4-phosphate cytidylyltransferase"/>
    <property type="match status" value="1"/>
</dbReference>
<feature type="site" description="Positions MEP for the nucleophilic attack" evidence="7">
    <location>
        <position position="158"/>
    </location>
</feature>
<protein>
    <recommendedName>
        <fullName evidence="7">2-C-methyl-D-erythritol 4-phosphate cytidylyltransferase</fullName>
        <ecNumber evidence="7">2.7.7.60</ecNumber>
    </recommendedName>
    <alternativeName>
        <fullName evidence="7">4-diphosphocytidyl-2C-methyl-D-erythritol synthase</fullName>
    </alternativeName>
    <alternativeName>
        <fullName evidence="7">MEP cytidylyltransferase</fullName>
        <shortName evidence="7">MCT</shortName>
    </alternativeName>
</protein>
<dbReference type="InterPro" id="IPR050088">
    <property type="entry name" value="IspD/TarI_cytidylyltransf_bact"/>
</dbReference>
<dbReference type="AlphaFoldDB" id="C6XD04"/>
<dbReference type="GO" id="GO:0050518">
    <property type="term" value="F:2-C-methyl-D-erythritol 4-phosphate cytidylyltransferase activity"/>
    <property type="evidence" value="ECO:0007669"/>
    <property type="project" value="UniProtKB-UniRule"/>
</dbReference>
<dbReference type="PROSITE" id="PS01295">
    <property type="entry name" value="ISPD"/>
    <property type="match status" value="1"/>
</dbReference>
<sequence length="239" mass="26568">MQKSHVLIPASGSGSRMQASLPKQYLPLLGQAVVLRTVNLFLASPCISSVHVVLNPDDDIWATQPDLPSSERLHVHYQGGDTRSDSVLNGLSAMQSLVDEHDWVLVHDAARPMLTPHLLQRLIDAVQQDSVGGILAIPLADTLKRADREQRVQRTESRDTLWQAQTPQMFPHGLLKRALEHTRQLPDYIPTDEAQAVEALGLKPLLVQGELRNLKITYPQDLWLAEAILRADQTQGEQA</sequence>
<keyword evidence="9" id="KW-1185">Reference proteome</keyword>
<dbReference type="Gene3D" id="3.90.550.10">
    <property type="entry name" value="Spore Coat Polysaccharide Biosynthesis Protein SpsA, Chain A"/>
    <property type="match status" value="1"/>
</dbReference>
<proteinExistence type="inferred from homology"/>
<dbReference type="PANTHER" id="PTHR32125">
    <property type="entry name" value="2-C-METHYL-D-ERYTHRITOL 4-PHOSPHATE CYTIDYLYLTRANSFERASE, CHLOROPLASTIC"/>
    <property type="match status" value="1"/>
</dbReference>
<dbReference type="OrthoDB" id="9806837at2"/>
<dbReference type="GO" id="GO:0019288">
    <property type="term" value="P:isopentenyl diphosphate biosynthetic process, methylerythritol 4-phosphate pathway"/>
    <property type="evidence" value="ECO:0007669"/>
    <property type="project" value="UniProtKB-UniRule"/>
</dbReference>
<evidence type="ECO:0000256" key="2">
    <source>
        <dbReference type="ARBA" id="ARBA00004787"/>
    </source>
</evidence>
<evidence type="ECO:0000256" key="1">
    <source>
        <dbReference type="ARBA" id="ARBA00001282"/>
    </source>
</evidence>
<dbReference type="CDD" id="cd02516">
    <property type="entry name" value="CDP-ME_synthetase"/>
    <property type="match status" value="1"/>
</dbReference>
<dbReference type="eggNOG" id="COG1211">
    <property type="taxonomic scope" value="Bacteria"/>
</dbReference>
<feature type="site" description="Transition state stabilizer" evidence="7">
    <location>
        <position position="16"/>
    </location>
</feature>
<dbReference type="InterPro" id="IPR029044">
    <property type="entry name" value="Nucleotide-diphossugar_trans"/>
</dbReference>
<evidence type="ECO:0000313" key="8">
    <source>
        <dbReference type="EMBL" id="ACT50429.1"/>
    </source>
</evidence>
<comment type="catalytic activity">
    <reaction evidence="1 7">
        <text>2-C-methyl-D-erythritol 4-phosphate + CTP + H(+) = 4-CDP-2-C-methyl-D-erythritol + diphosphate</text>
        <dbReference type="Rhea" id="RHEA:13429"/>
        <dbReference type="ChEBI" id="CHEBI:15378"/>
        <dbReference type="ChEBI" id="CHEBI:33019"/>
        <dbReference type="ChEBI" id="CHEBI:37563"/>
        <dbReference type="ChEBI" id="CHEBI:57823"/>
        <dbReference type="ChEBI" id="CHEBI:58262"/>
        <dbReference type="EC" id="2.7.7.60"/>
    </reaction>
</comment>
<dbReference type="EMBL" id="CP001674">
    <property type="protein sequence ID" value="ACT50429.1"/>
    <property type="molecule type" value="Genomic_DNA"/>
</dbReference>
<accession>C6XD04</accession>
<reference evidence="9" key="1">
    <citation type="submission" date="2009-07" db="EMBL/GenBank/DDBJ databases">
        <title>Complete sequence of chromosome of Methylovorus sp. SIP3-4.</title>
        <authorList>
            <person name="Lucas S."/>
            <person name="Copeland A."/>
            <person name="Lapidus A."/>
            <person name="Glavina del Rio T."/>
            <person name="Tice H."/>
            <person name="Bruce D."/>
            <person name="Goodwin L."/>
            <person name="Pitluck S."/>
            <person name="Clum A."/>
            <person name="Larimer F."/>
            <person name="Land M."/>
            <person name="Hauser L."/>
            <person name="Kyrpides N."/>
            <person name="Mikhailova N."/>
            <person name="Kayluzhnaya M."/>
            <person name="Chistoserdova L."/>
        </authorList>
    </citation>
    <scope>NUCLEOTIDE SEQUENCE [LARGE SCALE GENOMIC DNA]</scope>
    <source>
        <strain evidence="9">SIP3-4</strain>
    </source>
</reference>
<evidence type="ECO:0000256" key="5">
    <source>
        <dbReference type="ARBA" id="ARBA00022695"/>
    </source>
</evidence>
<dbReference type="SUPFAM" id="SSF53448">
    <property type="entry name" value="Nucleotide-diphospho-sugar transferases"/>
    <property type="match status" value="1"/>
</dbReference>
<dbReference type="KEGG" id="mei:Msip34_1182"/>
<dbReference type="PANTHER" id="PTHR32125:SF4">
    <property type="entry name" value="2-C-METHYL-D-ERYTHRITOL 4-PHOSPHATE CYTIDYLYLTRANSFERASE, CHLOROPLASTIC"/>
    <property type="match status" value="1"/>
</dbReference>
<evidence type="ECO:0000256" key="7">
    <source>
        <dbReference type="HAMAP-Rule" id="MF_00108"/>
    </source>
</evidence>
<dbReference type="HOGENOM" id="CLU_061281_3_0_4"/>
<evidence type="ECO:0000256" key="4">
    <source>
        <dbReference type="ARBA" id="ARBA00022679"/>
    </source>
</evidence>
<dbReference type="InterPro" id="IPR018294">
    <property type="entry name" value="ISPD_synthase_CS"/>
</dbReference>
<dbReference type="InterPro" id="IPR034683">
    <property type="entry name" value="IspD/TarI"/>
</dbReference>
<dbReference type="EC" id="2.7.7.60" evidence="7"/>
<comment type="similarity">
    <text evidence="3 7">Belongs to the IspD/TarI cytidylyltransferase family. IspD subfamily.</text>
</comment>
<keyword evidence="6 7" id="KW-0414">Isoprene biosynthesis</keyword>
<comment type="pathway">
    <text evidence="2 7">Isoprenoid biosynthesis; isopentenyl diphosphate biosynthesis via DXP pathway; isopentenyl diphosphate from 1-deoxy-D-xylulose 5-phosphate: step 2/6.</text>
</comment>
<dbReference type="InterPro" id="IPR001228">
    <property type="entry name" value="IspD"/>
</dbReference>
<evidence type="ECO:0000256" key="3">
    <source>
        <dbReference type="ARBA" id="ARBA00009789"/>
    </source>
</evidence>
<evidence type="ECO:0000256" key="6">
    <source>
        <dbReference type="ARBA" id="ARBA00023229"/>
    </source>
</evidence>
<name>C6XD04_METGS</name>
<organism evidence="8 9">
    <name type="scientific">Methylovorus glucosotrophus (strain SIP3-4)</name>
    <dbReference type="NCBI Taxonomy" id="582744"/>
    <lineage>
        <taxon>Bacteria</taxon>
        <taxon>Pseudomonadati</taxon>
        <taxon>Pseudomonadota</taxon>
        <taxon>Betaproteobacteria</taxon>
        <taxon>Nitrosomonadales</taxon>
        <taxon>Methylophilaceae</taxon>
        <taxon>Methylovorus</taxon>
    </lineage>
</organism>
<feature type="site" description="Transition state stabilizer" evidence="7">
    <location>
        <position position="23"/>
    </location>
</feature>
<dbReference type="UniPathway" id="UPA00056">
    <property type="reaction ID" value="UER00093"/>
</dbReference>
<dbReference type="RefSeq" id="WP_015829930.1">
    <property type="nucleotide sequence ID" value="NC_012969.1"/>
</dbReference>
<reference evidence="8 9" key="2">
    <citation type="journal article" date="2011" name="J. Bacteriol.">
        <title>Genomes of three methylotrophs from a single niche uncover genetic and metabolic divergence of Methylophilaceae.</title>
        <authorList>
            <person name="Lapidus A."/>
            <person name="Clum A."/>
            <person name="Labutti K."/>
            <person name="Kaluzhnaya M.G."/>
            <person name="Lim S."/>
            <person name="Beck D.A."/>
            <person name="Glavina Del Rio T."/>
            <person name="Nolan M."/>
            <person name="Mavromatis K."/>
            <person name="Huntemann M."/>
            <person name="Lucas S."/>
            <person name="Lidstrom M.E."/>
            <person name="Ivanova N."/>
            <person name="Chistoserdova L."/>
        </authorList>
    </citation>
    <scope>NUCLEOTIDE SEQUENCE [LARGE SCALE GENOMIC DNA]</scope>
    <source>
        <strain evidence="8 9">SIP3-4</strain>
    </source>
</reference>
<dbReference type="HAMAP" id="MF_00108">
    <property type="entry name" value="IspD"/>
    <property type="match status" value="1"/>
</dbReference>